<proteinExistence type="predicted"/>
<feature type="compositionally biased region" description="Basic and acidic residues" evidence="1">
    <location>
        <begin position="1"/>
        <end position="13"/>
    </location>
</feature>
<feature type="compositionally biased region" description="Polar residues" evidence="1">
    <location>
        <begin position="49"/>
        <end position="60"/>
    </location>
</feature>
<keyword evidence="3" id="KW-1185">Reference proteome</keyword>
<protein>
    <submittedName>
        <fullName evidence="2">Uncharacterized protein</fullName>
    </submittedName>
</protein>
<gene>
    <name evidence="2" type="ORF">AWC38_SpisGene8342</name>
</gene>
<dbReference type="EMBL" id="LSMT01000114">
    <property type="protein sequence ID" value="PFX26983.1"/>
    <property type="molecule type" value="Genomic_DNA"/>
</dbReference>
<feature type="region of interest" description="Disordered" evidence="1">
    <location>
        <begin position="1"/>
        <end position="90"/>
    </location>
</feature>
<evidence type="ECO:0000256" key="1">
    <source>
        <dbReference type="SAM" id="MobiDB-lite"/>
    </source>
</evidence>
<accession>A0A2B4SD58</accession>
<name>A0A2B4SD58_STYPI</name>
<feature type="compositionally biased region" description="Acidic residues" evidence="1">
    <location>
        <begin position="75"/>
        <end position="88"/>
    </location>
</feature>
<organism evidence="2 3">
    <name type="scientific">Stylophora pistillata</name>
    <name type="common">Smooth cauliflower coral</name>
    <dbReference type="NCBI Taxonomy" id="50429"/>
    <lineage>
        <taxon>Eukaryota</taxon>
        <taxon>Metazoa</taxon>
        <taxon>Cnidaria</taxon>
        <taxon>Anthozoa</taxon>
        <taxon>Hexacorallia</taxon>
        <taxon>Scleractinia</taxon>
        <taxon>Astrocoeniina</taxon>
        <taxon>Pocilloporidae</taxon>
        <taxon>Stylophora</taxon>
    </lineage>
</organism>
<dbReference type="AlphaFoldDB" id="A0A2B4SD58"/>
<evidence type="ECO:0000313" key="3">
    <source>
        <dbReference type="Proteomes" id="UP000225706"/>
    </source>
</evidence>
<dbReference type="Proteomes" id="UP000225706">
    <property type="component" value="Unassembled WGS sequence"/>
</dbReference>
<evidence type="ECO:0000313" key="2">
    <source>
        <dbReference type="EMBL" id="PFX26983.1"/>
    </source>
</evidence>
<sequence>MRLEKAKDERAGGCDKAGLKSPSFLQKKRECIEKTKDEGGRGGDKAGAQFSSPLQDQKNCQDIPGKGVDGKIEDNSDPEDSWSSDEGEGISVEELKQTEGYQLFREALQAHAKNSAKSV</sequence>
<reference evidence="3" key="1">
    <citation type="journal article" date="2017" name="bioRxiv">
        <title>Comparative analysis of the genomes of Stylophora pistillata and Acropora digitifera provides evidence for extensive differences between species of corals.</title>
        <authorList>
            <person name="Voolstra C.R."/>
            <person name="Li Y."/>
            <person name="Liew Y.J."/>
            <person name="Baumgarten S."/>
            <person name="Zoccola D."/>
            <person name="Flot J.-F."/>
            <person name="Tambutte S."/>
            <person name="Allemand D."/>
            <person name="Aranda M."/>
        </authorList>
    </citation>
    <scope>NUCLEOTIDE SEQUENCE [LARGE SCALE GENOMIC DNA]</scope>
</reference>
<dbReference type="OrthoDB" id="10456678at2759"/>
<comment type="caution">
    <text evidence="2">The sequence shown here is derived from an EMBL/GenBank/DDBJ whole genome shotgun (WGS) entry which is preliminary data.</text>
</comment>
<feature type="compositionally biased region" description="Basic and acidic residues" evidence="1">
    <location>
        <begin position="27"/>
        <end position="44"/>
    </location>
</feature>